<name>A0AAV4KCV2_9ACTN</name>
<evidence type="ECO:0000313" key="4">
    <source>
        <dbReference type="Proteomes" id="UP000642014"/>
    </source>
</evidence>
<dbReference type="AlphaFoldDB" id="A0AAV4KCV2"/>
<dbReference type="GeneID" id="95456511"/>
<keyword evidence="3" id="KW-1185">Reference proteome</keyword>
<evidence type="ECO:0000313" key="2">
    <source>
        <dbReference type="EMBL" id="QEV34571.1"/>
    </source>
</evidence>
<dbReference type="InterPro" id="IPR008407">
    <property type="entry name" value="Brnchd-chn_aa_trnsp_AzlD"/>
</dbReference>
<evidence type="ECO:0000313" key="3">
    <source>
        <dbReference type="Proteomes" id="UP000326029"/>
    </source>
</evidence>
<reference evidence="1" key="3">
    <citation type="submission" date="2023-08" db="EMBL/GenBank/DDBJ databases">
        <authorList>
            <person name="Sun Q."/>
            <person name="Ohkuma M."/>
        </authorList>
    </citation>
    <scope>NUCLEOTIDE SEQUENCE</scope>
    <source>
        <strain evidence="1">JCM 4205</strain>
    </source>
</reference>
<reference evidence="1 4" key="1">
    <citation type="journal article" date="2014" name="Int. J. Syst. Evol. Microbiol.">
        <title>Complete genome sequence of Corynebacterium casei LMG S-19264T (=DSM 44701T), isolated from a smear-ripened cheese.</title>
        <authorList>
            <consortium name="US DOE Joint Genome Institute (JGI-PGF)"/>
            <person name="Walter F."/>
            <person name="Albersmeier A."/>
            <person name="Kalinowski J."/>
            <person name="Ruckert C."/>
        </authorList>
    </citation>
    <scope>NUCLEOTIDE SEQUENCE [LARGE SCALE GENOMIC DNA]</scope>
    <source>
        <strain evidence="1 4">JCM 4205</strain>
    </source>
</reference>
<gene>
    <name evidence="2" type="ORF">CP977_22385</name>
    <name evidence="1" type="ORF">GCM10010497_04340</name>
</gene>
<protein>
    <submittedName>
        <fullName evidence="2">Branched-chain amino acid transporter</fullName>
    </submittedName>
</protein>
<evidence type="ECO:0000313" key="1">
    <source>
        <dbReference type="EMBL" id="GGR06064.1"/>
    </source>
</evidence>
<accession>A0AAV4KCV2</accession>
<dbReference type="Proteomes" id="UP000326029">
    <property type="component" value="Chromosome"/>
</dbReference>
<dbReference type="RefSeq" id="WP_062752420.1">
    <property type="nucleotide sequence ID" value="NZ_BMSJ01000001.1"/>
</dbReference>
<reference evidence="2 3" key="2">
    <citation type="submission" date="2017-09" db="EMBL/GenBank/DDBJ databases">
        <authorList>
            <person name="Lee N."/>
            <person name="Cho B.-K."/>
        </authorList>
    </citation>
    <scope>NUCLEOTIDE SEQUENCE [LARGE SCALE GENOMIC DNA]</scope>
    <source>
        <strain evidence="2 3">ATCC 19740</strain>
    </source>
</reference>
<dbReference type="PIRSF" id="PIRSF003203">
    <property type="entry name" value="AzlD"/>
    <property type="match status" value="1"/>
</dbReference>
<dbReference type="EMBL" id="CP023693">
    <property type="protein sequence ID" value="QEV34571.1"/>
    <property type="molecule type" value="Genomic_DNA"/>
</dbReference>
<sequence>MSTLSDAHAFAVVGVIALVTLALRAAPFLALRKPAAHGYLRHLGEKMPTGVMVLLVAYTVKDVDVTAHPYGLPHLVPLAVAALMYAKTDNALLSIGGGVALHMLLVNGVL</sequence>
<organism evidence="1 4">
    <name type="scientific">Streptomyces cinereoruber</name>
    <dbReference type="NCBI Taxonomy" id="67260"/>
    <lineage>
        <taxon>Bacteria</taxon>
        <taxon>Bacillati</taxon>
        <taxon>Actinomycetota</taxon>
        <taxon>Actinomycetes</taxon>
        <taxon>Kitasatosporales</taxon>
        <taxon>Streptomycetaceae</taxon>
        <taxon>Streptomyces</taxon>
    </lineage>
</organism>
<dbReference type="EMBL" id="BMSJ01000001">
    <property type="protein sequence ID" value="GGR06064.1"/>
    <property type="molecule type" value="Genomic_DNA"/>
</dbReference>
<proteinExistence type="predicted"/>
<dbReference type="Pfam" id="PF05437">
    <property type="entry name" value="AzlD"/>
    <property type="match status" value="1"/>
</dbReference>
<dbReference type="Proteomes" id="UP000642014">
    <property type="component" value="Unassembled WGS sequence"/>
</dbReference>